<evidence type="ECO:0000259" key="11">
    <source>
        <dbReference type="PROSITE" id="PS50181"/>
    </source>
</evidence>
<dbReference type="InterPro" id="IPR014710">
    <property type="entry name" value="RmlC-like_jellyroll"/>
</dbReference>
<sequence>MRRHHGRALSPYHGRTASPPSAEVSLVRSFDSKFNPSRPARQSPLATSQIQGMPLDLIDRIRSFPLFQSTSDDFLANIGLLLKPQLYNTNDYIMIEGDDAKAMYWLVRGAVAVTSRDGESIFAELKPGAFFGEIGILMERPRTATVVARSRCMVVVLKKEDLKKILPRYPDVEQAIREEALERLTQLEKKKAQVLLGTDDLPDHERRGSKRARATIGDDAYMVGGEGTANSKRRKSPSPGTNEVSTASALGHGLVNIRATLKELPLFASLPPDILHFLGLSAQPRSFAPFSDIVKQDTRGREIYFIVRGEVEVLDERRVSSPKLHNAGQPNGIPRTPLVKARLKPGQYFGEVVSRGLADRRTATVRSVTQVECLMISENVLADFWNRCPPSLLQQIEDTAKQRLKLSSDVDIIMNDVDAAPDIHELEIEDEKPKRTRKTVVSGPRVTFTDAEIRNSTSATAPDESSTLEPSDPDPFMSEGLEKVRSRSRRGSLAPPPPDEPMKDQKRRSPRSSPINTTSPSPRSSISGTPSPTSEYKGSTGFPFSDPFSPGGRPKPRSRSSRGQNRGTVPEKLLPMVLAYLELHDLMRLQGVSLHWQNVVNNAPNLFHYLNLSRYNRKITDDILLNRICPFVGQRPRFIDISNCFHITDEGFGALVNACGAHVQGWRMKSVWDVTAPAILEMATRARGLREVDLSNCRKVSDTLLARIVGWVVTSQPQVPSNRTKINSQRPVLNTKLSNSATPQPAPGTVVGCPDLNSITLSYCKHITDRTMAHIATHAHSRIESMDLTRCTTITDAGFQFWGNVKFEKLRNLCLADCTYLSDQSIVWLVNGAGGGLRQLDLSFCCALSDTATEVIALGCPNLTHLNLSFCGSAVSDPSLRSIGLHLTSLKELAVRGCVRVTGLGVQSVVEGCQKLRLFDFWDEGGAVVKVFVLWGPVIDFEQGVKG</sequence>
<keyword evidence="6" id="KW-0472">Membrane</keyword>
<dbReference type="Proteomes" id="UP001172673">
    <property type="component" value="Unassembled WGS sequence"/>
</dbReference>
<dbReference type="InterPro" id="IPR018488">
    <property type="entry name" value="cNMP-bd_CS"/>
</dbReference>
<dbReference type="PROSITE" id="PS50042">
    <property type="entry name" value="CNMP_BINDING_3"/>
    <property type="match status" value="2"/>
</dbReference>
<dbReference type="SUPFAM" id="SSF81383">
    <property type="entry name" value="F-box domain"/>
    <property type="match status" value="1"/>
</dbReference>
<name>A0AA38X3I7_9EURO</name>
<evidence type="ECO:0000256" key="9">
    <source>
        <dbReference type="SAM" id="MobiDB-lite"/>
    </source>
</evidence>
<dbReference type="CDD" id="cd00038">
    <property type="entry name" value="CAP_ED"/>
    <property type="match status" value="2"/>
</dbReference>
<evidence type="ECO:0000256" key="3">
    <source>
        <dbReference type="ARBA" id="ARBA00022692"/>
    </source>
</evidence>
<dbReference type="InterPro" id="IPR036047">
    <property type="entry name" value="F-box-like_dom_sf"/>
</dbReference>
<feature type="region of interest" description="Disordered" evidence="9">
    <location>
        <begin position="430"/>
        <end position="569"/>
    </location>
</feature>
<dbReference type="Pfam" id="PF16643">
    <property type="entry name" value="cNMPbd_u2"/>
    <property type="match status" value="1"/>
</dbReference>
<dbReference type="InterPro" id="IPR057207">
    <property type="entry name" value="FBXL15_LRR"/>
</dbReference>
<evidence type="ECO:0000256" key="1">
    <source>
        <dbReference type="ARBA" id="ARBA00004141"/>
    </source>
</evidence>
<dbReference type="AlphaFoldDB" id="A0AA38X3I7"/>
<feature type="region of interest" description="Disordered" evidence="9">
    <location>
        <begin position="199"/>
        <end position="247"/>
    </location>
</feature>
<dbReference type="SMART" id="SM00367">
    <property type="entry name" value="LRR_CC"/>
    <property type="match status" value="8"/>
</dbReference>
<evidence type="ECO:0008006" key="14">
    <source>
        <dbReference type="Google" id="ProtNLM"/>
    </source>
</evidence>
<keyword evidence="3" id="KW-0812">Transmembrane</keyword>
<dbReference type="GO" id="GO:0044877">
    <property type="term" value="F:protein-containing complex binding"/>
    <property type="evidence" value="ECO:0007669"/>
    <property type="project" value="TreeGrafter"/>
</dbReference>
<proteinExistence type="predicted"/>
<dbReference type="InterPro" id="IPR006553">
    <property type="entry name" value="Leu-rich_rpt_Cys-con_subtyp"/>
</dbReference>
<dbReference type="InterPro" id="IPR050866">
    <property type="entry name" value="CNG_cation_channel"/>
</dbReference>
<feature type="compositionally biased region" description="Polar residues" evidence="9">
    <location>
        <begin position="454"/>
        <end position="469"/>
    </location>
</feature>
<dbReference type="GO" id="GO:0016020">
    <property type="term" value="C:membrane"/>
    <property type="evidence" value="ECO:0007669"/>
    <property type="project" value="UniProtKB-SubCell"/>
</dbReference>
<dbReference type="InterPro" id="IPR000595">
    <property type="entry name" value="cNMP-bd_dom"/>
</dbReference>
<dbReference type="EMBL" id="JAPDRK010000015">
    <property type="protein sequence ID" value="KAJ9606043.1"/>
    <property type="molecule type" value="Genomic_DNA"/>
</dbReference>
<evidence type="ECO:0000256" key="4">
    <source>
        <dbReference type="ARBA" id="ARBA00022989"/>
    </source>
</evidence>
<feature type="region of interest" description="Disordered" evidence="9">
    <location>
        <begin position="1"/>
        <end position="22"/>
    </location>
</feature>
<comment type="subcellular location">
    <subcellularLocation>
        <location evidence="1">Membrane</location>
        <topology evidence="1">Multi-pass membrane protein</topology>
    </subcellularLocation>
</comment>
<evidence type="ECO:0000313" key="12">
    <source>
        <dbReference type="EMBL" id="KAJ9606043.1"/>
    </source>
</evidence>
<feature type="domain" description="F-box" evidence="11">
    <location>
        <begin position="563"/>
        <end position="610"/>
    </location>
</feature>
<evidence type="ECO:0000259" key="10">
    <source>
        <dbReference type="PROSITE" id="PS50042"/>
    </source>
</evidence>
<dbReference type="SUPFAM" id="SSF51206">
    <property type="entry name" value="cAMP-binding domain-like"/>
    <property type="match status" value="2"/>
</dbReference>
<feature type="compositionally biased region" description="Polar residues" evidence="9">
    <location>
        <begin position="238"/>
        <end position="247"/>
    </location>
</feature>
<dbReference type="PROSITE" id="PS50181">
    <property type="entry name" value="FBOX"/>
    <property type="match status" value="1"/>
</dbReference>
<dbReference type="SUPFAM" id="SSF52047">
    <property type="entry name" value="RNI-like"/>
    <property type="match status" value="1"/>
</dbReference>
<feature type="domain" description="Cyclic nucleotide-binding" evidence="10">
    <location>
        <begin position="66"/>
        <end position="183"/>
    </location>
</feature>
<feature type="compositionally biased region" description="Polar residues" evidence="9">
    <location>
        <begin position="511"/>
        <end position="537"/>
    </location>
</feature>
<keyword evidence="8" id="KW-0407">Ion channel</keyword>
<evidence type="ECO:0000313" key="13">
    <source>
        <dbReference type="Proteomes" id="UP001172673"/>
    </source>
</evidence>
<evidence type="ECO:0000256" key="6">
    <source>
        <dbReference type="ARBA" id="ARBA00023136"/>
    </source>
</evidence>
<dbReference type="PANTHER" id="PTHR45638">
    <property type="entry name" value="CYCLIC NUCLEOTIDE-GATED CATION CHANNEL SUBUNIT A"/>
    <property type="match status" value="1"/>
</dbReference>
<dbReference type="GO" id="GO:0005221">
    <property type="term" value="F:intracellularly cyclic nucleotide-activated monoatomic cation channel activity"/>
    <property type="evidence" value="ECO:0007669"/>
    <property type="project" value="InterPro"/>
</dbReference>
<reference evidence="12" key="1">
    <citation type="submission" date="2022-10" db="EMBL/GenBank/DDBJ databases">
        <title>Culturing micro-colonial fungi from biological soil crusts in the Mojave desert and describing Neophaeococcomyces mojavensis, and introducing the new genera and species Taxawa tesnikishii.</title>
        <authorList>
            <person name="Kurbessoian T."/>
            <person name="Stajich J.E."/>
        </authorList>
    </citation>
    <scope>NUCLEOTIDE SEQUENCE</scope>
    <source>
        <strain evidence="12">TK_41</strain>
    </source>
</reference>
<gene>
    <name evidence="12" type="ORF">H2200_009892</name>
</gene>
<accession>A0AA38X3I7</accession>
<keyword evidence="4" id="KW-1133">Transmembrane helix</keyword>
<dbReference type="FunFam" id="2.60.120.10:FF:000057">
    <property type="entry name" value="Cyclic nucleotide-binding domain protein"/>
    <property type="match status" value="1"/>
</dbReference>
<dbReference type="Pfam" id="PF00027">
    <property type="entry name" value="cNMP_binding"/>
    <property type="match status" value="2"/>
</dbReference>
<evidence type="ECO:0000256" key="5">
    <source>
        <dbReference type="ARBA" id="ARBA00023065"/>
    </source>
</evidence>
<dbReference type="Gene3D" id="2.60.120.10">
    <property type="entry name" value="Jelly Rolls"/>
    <property type="match status" value="2"/>
</dbReference>
<dbReference type="PANTHER" id="PTHR45638:SF24">
    <property type="entry name" value="CYCLIC NUCLEOTIDE-BINDING DOMAIN PROTEIN (AFU_ORTHOLOGUE AFUA_2G03170)"/>
    <property type="match status" value="1"/>
</dbReference>
<dbReference type="SMART" id="SM00100">
    <property type="entry name" value="cNMP"/>
    <property type="match status" value="2"/>
</dbReference>
<evidence type="ECO:0000256" key="7">
    <source>
        <dbReference type="ARBA" id="ARBA00023286"/>
    </source>
</evidence>
<dbReference type="InterPro" id="IPR018490">
    <property type="entry name" value="cNMP-bd_dom_sf"/>
</dbReference>
<feature type="domain" description="Cyclic nucleotide-binding" evidence="10">
    <location>
        <begin position="266"/>
        <end position="402"/>
    </location>
</feature>
<keyword evidence="2" id="KW-0813">Transport</keyword>
<keyword evidence="13" id="KW-1185">Reference proteome</keyword>
<evidence type="ECO:0000256" key="8">
    <source>
        <dbReference type="ARBA" id="ARBA00023303"/>
    </source>
</evidence>
<organism evidence="12 13">
    <name type="scientific">Cladophialophora chaetospira</name>
    <dbReference type="NCBI Taxonomy" id="386627"/>
    <lineage>
        <taxon>Eukaryota</taxon>
        <taxon>Fungi</taxon>
        <taxon>Dikarya</taxon>
        <taxon>Ascomycota</taxon>
        <taxon>Pezizomycotina</taxon>
        <taxon>Eurotiomycetes</taxon>
        <taxon>Chaetothyriomycetidae</taxon>
        <taxon>Chaetothyriales</taxon>
        <taxon>Herpotrichiellaceae</taxon>
        <taxon>Cladophialophora</taxon>
    </lineage>
</organism>
<dbReference type="Pfam" id="PF25372">
    <property type="entry name" value="DUF7885"/>
    <property type="match status" value="1"/>
</dbReference>
<evidence type="ECO:0000256" key="2">
    <source>
        <dbReference type="ARBA" id="ARBA00022448"/>
    </source>
</evidence>
<comment type="caution">
    <text evidence="12">The sequence shown here is derived from an EMBL/GenBank/DDBJ whole genome shotgun (WGS) entry which is preliminary data.</text>
</comment>
<protein>
    <recommendedName>
        <fullName evidence="14">Cyclic nucleotide-binding domain-containing protein</fullName>
    </recommendedName>
</protein>
<dbReference type="InterPro" id="IPR001810">
    <property type="entry name" value="F-box_dom"/>
</dbReference>
<dbReference type="InterPro" id="IPR032675">
    <property type="entry name" value="LRR_dom_sf"/>
</dbReference>
<dbReference type="Gene3D" id="3.80.10.10">
    <property type="entry name" value="Ribonuclease Inhibitor"/>
    <property type="match status" value="3"/>
</dbReference>
<dbReference type="PROSITE" id="PS00889">
    <property type="entry name" value="CNMP_BINDING_2"/>
    <property type="match status" value="1"/>
</dbReference>
<keyword evidence="7" id="KW-1071">Ligand-gated ion channel</keyword>
<keyword evidence="5" id="KW-0406">Ion transport</keyword>